<dbReference type="EC" id="2.5.1.60" evidence="2 10"/>
<dbReference type="AlphaFoldDB" id="A0A9I9CQY7"/>
<dbReference type="SUPFAM" id="SSF52058">
    <property type="entry name" value="L domain-like"/>
    <property type="match status" value="1"/>
</dbReference>
<dbReference type="InterPro" id="IPR002088">
    <property type="entry name" value="Prenyl_trans_a"/>
</dbReference>
<evidence type="ECO:0000256" key="10">
    <source>
        <dbReference type="RuleBase" id="RU367120"/>
    </source>
</evidence>
<keyword evidence="4 10" id="KW-0637">Prenyltransferase</keyword>
<dbReference type="EnsemblPlants" id="MELO3C007092.2.1">
    <property type="protein sequence ID" value="MELO3C007092.2.1"/>
    <property type="gene ID" value="MELO3C007092.2"/>
</dbReference>
<dbReference type="Gene3D" id="3.80.10.10">
    <property type="entry name" value="Ribonuclease Inhibitor"/>
    <property type="match status" value="1"/>
</dbReference>
<name>A0A9I9CQY7_CUCME</name>
<dbReference type="InterPro" id="IPR032675">
    <property type="entry name" value="LRR_dom_sf"/>
</dbReference>
<dbReference type="InterPro" id="IPR025875">
    <property type="entry name" value="Leu-rich_rpt_4"/>
</dbReference>
<dbReference type="InterPro" id="IPR001611">
    <property type="entry name" value="Leu-rich_rpt"/>
</dbReference>
<evidence type="ECO:0000256" key="9">
    <source>
        <dbReference type="ARBA" id="ARBA00047658"/>
    </source>
</evidence>
<keyword evidence="5" id="KW-0433">Leucine-rich repeat</keyword>
<proteinExistence type="inferred from homology"/>
<dbReference type="PROSITE" id="PS51147">
    <property type="entry name" value="PFTA"/>
    <property type="match status" value="5"/>
</dbReference>
<organism evidence="11">
    <name type="scientific">Cucumis melo</name>
    <name type="common">Muskmelon</name>
    <dbReference type="NCBI Taxonomy" id="3656"/>
    <lineage>
        <taxon>Eukaryota</taxon>
        <taxon>Viridiplantae</taxon>
        <taxon>Streptophyta</taxon>
        <taxon>Embryophyta</taxon>
        <taxon>Tracheophyta</taxon>
        <taxon>Spermatophyta</taxon>
        <taxon>Magnoliopsida</taxon>
        <taxon>eudicotyledons</taxon>
        <taxon>Gunneridae</taxon>
        <taxon>Pentapetalae</taxon>
        <taxon>rosids</taxon>
        <taxon>fabids</taxon>
        <taxon>Cucurbitales</taxon>
        <taxon>Cucurbitaceae</taxon>
        <taxon>Benincaseae</taxon>
        <taxon>Cucumis</taxon>
    </lineage>
</organism>
<accession>A0A9I9CQY7</accession>
<evidence type="ECO:0000256" key="6">
    <source>
        <dbReference type="ARBA" id="ARBA00022679"/>
    </source>
</evidence>
<comment type="similarity">
    <text evidence="1 10">Belongs to the protein prenyltransferase subunit alpha family.</text>
</comment>
<evidence type="ECO:0000256" key="7">
    <source>
        <dbReference type="ARBA" id="ARBA00022737"/>
    </source>
</evidence>
<dbReference type="GO" id="GO:0005968">
    <property type="term" value="C:Rab-protein geranylgeranyltransferase complex"/>
    <property type="evidence" value="ECO:0007669"/>
    <property type="project" value="TreeGrafter"/>
</dbReference>
<evidence type="ECO:0000256" key="3">
    <source>
        <dbReference type="ARBA" id="ARBA00014772"/>
    </source>
</evidence>
<protein>
    <recommendedName>
        <fullName evidence="3 10">Geranylgeranyl transferase type-2 subunit alpha</fullName>
        <ecNumber evidence="2 10">2.5.1.60</ecNumber>
    </recommendedName>
    <alternativeName>
        <fullName evidence="8 10">Geranylgeranyl transferase type II subunit alpha</fullName>
    </alternativeName>
</protein>
<evidence type="ECO:0000256" key="1">
    <source>
        <dbReference type="ARBA" id="ARBA00006734"/>
    </source>
</evidence>
<keyword evidence="6 10" id="KW-0808">Transferase</keyword>
<dbReference type="PANTHER" id="PTHR11129:SF2">
    <property type="entry name" value="GERANYLGERANYL TRANSFERASE TYPE-2 SUBUNIT ALPHA"/>
    <property type="match status" value="1"/>
</dbReference>
<evidence type="ECO:0000256" key="2">
    <source>
        <dbReference type="ARBA" id="ARBA00012656"/>
    </source>
</evidence>
<dbReference type="Pfam" id="PF13516">
    <property type="entry name" value="LRR_6"/>
    <property type="match status" value="1"/>
</dbReference>
<dbReference type="Pfam" id="PF01239">
    <property type="entry name" value="PPTA"/>
    <property type="match status" value="5"/>
</dbReference>
<comment type="function">
    <text evidence="10">Catalyzes the transfer of a geranyl-geranyl moiety from geranyl-geranyl pyrophosphate to cysteines occuring in specific C-terminal amino acid sequences.</text>
</comment>
<dbReference type="FunFam" id="1.25.40.120:FF:000035">
    <property type="entry name" value="Geranylgeranyl transferase type-2 subunit alpha"/>
    <property type="match status" value="1"/>
</dbReference>
<dbReference type="Gene3D" id="1.25.40.120">
    <property type="entry name" value="Protein prenylyltransferase"/>
    <property type="match status" value="1"/>
</dbReference>
<reference evidence="11" key="1">
    <citation type="submission" date="2023-03" db="UniProtKB">
        <authorList>
            <consortium name="EnsemblPlants"/>
        </authorList>
    </citation>
    <scope>IDENTIFICATION</scope>
</reference>
<dbReference type="PROSITE" id="PS51450">
    <property type="entry name" value="LRR"/>
    <property type="match status" value="2"/>
</dbReference>
<dbReference type="SUPFAM" id="SSF48439">
    <property type="entry name" value="Protein prenylyltransferase"/>
    <property type="match status" value="1"/>
</dbReference>
<evidence type="ECO:0000256" key="4">
    <source>
        <dbReference type="ARBA" id="ARBA00022602"/>
    </source>
</evidence>
<evidence type="ECO:0000313" key="11">
    <source>
        <dbReference type="EnsemblPlants" id="MELO3C007092.2.1"/>
    </source>
</evidence>
<dbReference type="Gramene" id="MELO3C007092.2.1">
    <property type="protein sequence ID" value="MELO3C007092.2.1"/>
    <property type="gene ID" value="MELO3C007092.2"/>
</dbReference>
<comment type="catalytic activity">
    <reaction evidence="9 10">
        <text>geranylgeranyl diphosphate + L-cysteinyl-[protein] = S-geranylgeranyl-L-cysteinyl-[protein] + diphosphate</text>
        <dbReference type="Rhea" id="RHEA:21240"/>
        <dbReference type="Rhea" id="RHEA-COMP:10131"/>
        <dbReference type="Rhea" id="RHEA-COMP:11537"/>
        <dbReference type="ChEBI" id="CHEBI:29950"/>
        <dbReference type="ChEBI" id="CHEBI:33019"/>
        <dbReference type="ChEBI" id="CHEBI:57533"/>
        <dbReference type="ChEBI" id="CHEBI:86021"/>
        <dbReference type="EC" id="2.5.1.60"/>
    </reaction>
</comment>
<evidence type="ECO:0000256" key="5">
    <source>
        <dbReference type="ARBA" id="ARBA00022614"/>
    </source>
</evidence>
<dbReference type="Pfam" id="PF12799">
    <property type="entry name" value="LRR_4"/>
    <property type="match status" value="1"/>
</dbReference>
<dbReference type="GO" id="GO:0097354">
    <property type="term" value="P:prenylation"/>
    <property type="evidence" value="ECO:0007669"/>
    <property type="project" value="UniProtKB-UniRule"/>
</dbReference>
<sequence>MHGRPRKPQKPEEAEASAVEAAKLRNLQSQLLANHHQKNYSKEALEVSANLLEMNPDLYTAWNYRKLAVEHYLKESPSDIVSIEAILNEELRVAESALRQNVKSYGAWYHRKYILSKGHSSTDHELRLLGKFQKLDARNFHAWNYRRFVAGLMNIPEDKELKYTTDMIDTNFSNYSAWHNRSALLAKLLNQKAEGYFPMEKVLNEEYELVHQAIFTDPDDQSGWFYHLWLLDQTVKTNPPYLVSSWPPHSFNVALSRTGCLDNHTLSPFCSFHSDSGTIPLILYFDQPVQGVDSSSVIVKSTANLRDLIWKPLSKCNRDASKAWISHLTFPQEELNSEFYSVEVSIGHPQKIASATGFHNVKPTHFSFKVAVNLRGTPTEDFGNEGIRWKDENFTSCEISPHNFPFSFDNPTSEDDYAPSTSEWCVETISNEIALFRELLSETDCKIGKLTLARLLMAHAATSPHANKMILLEEVLDLYQDLMKLDPSHVHFYKDEHSLVLLQKMRIWILKLSSTFFPIMAMYLKGRVGDILVSSQVTSTRESLLRHCYSYKEQTSPYIDSAACLRLNNFSISRIGSVEKFLWVQVLDLSHNELQSIDGLESMQLLSCLSLSNNKIGNFTALEPLRLIKFLKVLDISYNEIGSHSIDTTRYLFSSPLSHSEEIDLSSDEMATNFTDMASYWEAYFLFKDISLMQLDIEGNTISSESFKAFLVKILPKLHWLDGKRVQ</sequence>
<keyword evidence="7" id="KW-0677">Repeat</keyword>
<dbReference type="GO" id="GO:0004663">
    <property type="term" value="F:Rab geranylgeranyltransferase activity"/>
    <property type="evidence" value="ECO:0007669"/>
    <property type="project" value="UniProtKB-UniRule"/>
</dbReference>
<dbReference type="PANTHER" id="PTHR11129">
    <property type="entry name" value="PROTEIN FARNESYLTRANSFERASE ALPHA SUBUNIT/RAB GERANYLGERANYL TRANSFERASE ALPHA SUBUNIT"/>
    <property type="match status" value="1"/>
</dbReference>
<evidence type="ECO:0000256" key="8">
    <source>
        <dbReference type="ARBA" id="ARBA00031267"/>
    </source>
</evidence>